<dbReference type="RefSeq" id="WP_303299735.1">
    <property type="nucleotide sequence ID" value="NZ_BAABDA010000042.1"/>
</dbReference>
<organism evidence="1 2">
    <name type="scientific">Flavivirga jejuensis</name>
    <dbReference type="NCBI Taxonomy" id="870487"/>
    <lineage>
        <taxon>Bacteria</taxon>
        <taxon>Pseudomonadati</taxon>
        <taxon>Bacteroidota</taxon>
        <taxon>Flavobacteriia</taxon>
        <taxon>Flavobacteriales</taxon>
        <taxon>Flavobacteriaceae</taxon>
        <taxon>Flavivirga</taxon>
    </lineage>
</organism>
<evidence type="ECO:0000313" key="2">
    <source>
        <dbReference type="Proteomes" id="UP001176806"/>
    </source>
</evidence>
<keyword evidence="2" id="KW-1185">Reference proteome</keyword>
<gene>
    <name evidence="1" type="ORF">Q4Q40_00625</name>
</gene>
<evidence type="ECO:0008006" key="3">
    <source>
        <dbReference type="Google" id="ProtNLM"/>
    </source>
</evidence>
<comment type="caution">
    <text evidence="1">The sequence shown here is derived from an EMBL/GenBank/DDBJ whole genome shotgun (WGS) entry which is preliminary data.</text>
</comment>
<dbReference type="EMBL" id="JAUOEL010000001">
    <property type="protein sequence ID" value="MDO5972672.1"/>
    <property type="molecule type" value="Genomic_DNA"/>
</dbReference>
<dbReference type="SUPFAM" id="SSF48403">
    <property type="entry name" value="Ankyrin repeat"/>
    <property type="match status" value="1"/>
</dbReference>
<proteinExistence type="predicted"/>
<name>A0ABT8WI84_9FLAO</name>
<protein>
    <recommendedName>
        <fullName evidence="3">Ankyrin repeat domain-containing protein</fullName>
    </recommendedName>
</protein>
<dbReference type="Gene3D" id="1.25.40.20">
    <property type="entry name" value="Ankyrin repeat-containing domain"/>
    <property type="match status" value="1"/>
</dbReference>
<dbReference type="Proteomes" id="UP001176806">
    <property type="component" value="Unassembled WGS sequence"/>
</dbReference>
<reference evidence="1" key="1">
    <citation type="submission" date="2023-07" db="EMBL/GenBank/DDBJ databases">
        <title>Two novel species in the genus Flavivirga.</title>
        <authorList>
            <person name="Kwon K."/>
        </authorList>
    </citation>
    <scope>NUCLEOTIDE SEQUENCE</scope>
    <source>
        <strain evidence="1">KACC 14158</strain>
    </source>
</reference>
<evidence type="ECO:0000313" key="1">
    <source>
        <dbReference type="EMBL" id="MDO5972672.1"/>
    </source>
</evidence>
<dbReference type="InterPro" id="IPR036770">
    <property type="entry name" value="Ankyrin_rpt-contain_sf"/>
</dbReference>
<accession>A0ABT8WI84</accession>
<sequence length="209" mass="24462">MAKKTLPQKLHDEFRKLNLDGDIKGIDKLLKENKVDLNATLYRIKKNEEEKGGFYLFLEILEGEKIMEKIDYFVKNGANLDVKYDGVNALHKLYETDNHLPVMEKLLGLGIRTDEFNRFGQTLLTSFVRRYTNIYIHNYDAQDSQNWYGNKPEEAYLLSLKFIKLLLKHGADPKIKDANDTSAEDWLLHRKETGEWNHHHEALSKILLN</sequence>